<evidence type="ECO:0000256" key="2">
    <source>
        <dbReference type="ARBA" id="ARBA00022737"/>
    </source>
</evidence>
<keyword evidence="3 7" id="KW-0863">Zinc-finger</keyword>
<dbReference type="SMART" id="SM00004">
    <property type="entry name" value="NL"/>
    <property type="match status" value="2"/>
</dbReference>
<evidence type="ECO:0000313" key="11">
    <source>
        <dbReference type="Proteomes" id="UP001162131"/>
    </source>
</evidence>
<keyword evidence="8" id="KW-0472">Membrane</keyword>
<evidence type="ECO:0000259" key="9">
    <source>
        <dbReference type="PROSITE" id="PS50089"/>
    </source>
</evidence>
<sequence length="700" mass="78734">MILSKFYLLKMKHLYSLLLGGAFCRLILIEPLALRQKYDEGVVPSVIANFGNPYISEDFEGSIGFLPDSEDPCSSLNSKYSSSIAIFINQANCDYALITYNIQQSGAGGAIFNSALNDTEIATKLISLSDGWDKSITIFAVMISGTHSDLWKSYKDNPIKVQFYSVISVSNSPNIEIGLTGDNILDAQFISKIYKFLVPLKIGEANIQIYFDYFSCQNCNANDCYADGKYCLKDSINSSTGKAMINQTLYEIILLNYVQRNNDYWGDFLAYLNAMTINCKNDYSDACSESVIHWLSADIKDIRTSIDYSWRKNHNDELWDNTVIDTQMAEKSNKNIWFTPSITVNSIAYLGDLSYFSQLFCESFFHHPSSCYGYCSDNCQLSGINNGNCEINCASEKCSNDVEDCKGTSTLCTEALRSNSVCDSVCNVTEYNYDNWLCVCRCNSTLLENDICDPECNSAICEYDNGDCSSTIVCHCSDDLLYNDVCDSDCNTPECNFDNYACKNETSSSGDDGLATWQIALIAEIAGSFVFVLIISFVVYYILYRRKKNARTMSDPEIDSLTINEIQQPDGAPPTHERHMIRLSSRRHWKSKVQDPQLVQEPCIINSDEEVVESNEESEFSKTEGRMENKIGVNSDLSYAFYGDPVCSICLDKITKKDKAITNCHHIFHKKCLSEWIVKAAKEPICPNCSKHLFEDNSLD</sequence>
<evidence type="ECO:0000256" key="7">
    <source>
        <dbReference type="PROSITE-ProRule" id="PRU00175"/>
    </source>
</evidence>
<dbReference type="CDD" id="cd16448">
    <property type="entry name" value="RING-H2"/>
    <property type="match status" value="1"/>
</dbReference>
<dbReference type="GO" id="GO:0008270">
    <property type="term" value="F:zinc ion binding"/>
    <property type="evidence" value="ECO:0007669"/>
    <property type="project" value="UniProtKB-KW"/>
</dbReference>
<gene>
    <name evidence="10" type="ORF">BSTOLATCC_MIC59661</name>
</gene>
<keyword evidence="2" id="KW-0677">Repeat</keyword>
<evidence type="ECO:0000256" key="5">
    <source>
        <dbReference type="ARBA" id="ARBA00023157"/>
    </source>
</evidence>
<name>A0AAU9KIM7_9CILI</name>
<dbReference type="SUPFAM" id="SSF57850">
    <property type="entry name" value="RING/U-box"/>
    <property type="match status" value="1"/>
</dbReference>
<dbReference type="AlphaFoldDB" id="A0AAU9KIM7"/>
<comment type="caution">
    <text evidence="10">The sequence shown here is derived from an EMBL/GenBank/DDBJ whole genome shotgun (WGS) entry which is preliminary data.</text>
</comment>
<accession>A0AAU9KIM7</accession>
<dbReference type="SMART" id="SM00184">
    <property type="entry name" value="RING"/>
    <property type="match status" value="1"/>
</dbReference>
<evidence type="ECO:0000256" key="8">
    <source>
        <dbReference type="SAM" id="Phobius"/>
    </source>
</evidence>
<keyword evidence="11" id="KW-1185">Reference proteome</keyword>
<evidence type="ECO:0000256" key="3">
    <source>
        <dbReference type="ARBA" id="ARBA00022771"/>
    </source>
</evidence>
<dbReference type="Gene3D" id="3.30.300.320">
    <property type="match status" value="2"/>
</dbReference>
<evidence type="ECO:0000256" key="6">
    <source>
        <dbReference type="ARBA" id="ARBA00023180"/>
    </source>
</evidence>
<dbReference type="Gene3D" id="3.30.40.10">
    <property type="entry name" value="Zinc/RING finger domain, C3HC4 (zinc finger)"/>
    <property type="match status" value="1"/>
</dbReference>
<dbReference type="PANTHER" id="PTHR45969">
    <property type="entry name" value="RING ZINC FINGER PROTEIN-RELATED"/>
    <property type="match status" value="1"/>
</dbReference>
<dbReference type="Pfam" id="PF00066">
    <property type="entry name" value="Notch"/>
    <property type="match status" value="1"/>
</dbReference>
<feature type="domain" description="RING-type" evidence="9">
    <location>
        <begin position="647"/>
        <end position="690"/>
    </location>
</feature>
<evidence type="ECO:0000256" key="4">
    <source>
        <dbReference type="ARBA" id="ARBA00022833"/>
    </source>
</evidence>
<dbReference type="InterPro" id="IPR001841">
    <property type="entry name" value="Znf_RING"/>
</dbReference>
<dbReference type="InterPro" id="IPR013083">
    <property type="entry name" value="Znf_RING/FYVE/PHD"/>
</dbReference>
<protein>
    <recommendedName>
        <fullName evidence="9">RING-type domain-containing protein</fullName>
    </recommendedName>
</protein>
<keyword evidence="1" id="KW-0479">Metal-binding</keyword>
<dbReference type="InterPro" id="IPR000800">
    <property type="entry name" value="Notch_dom"/>
</dbReference>
<dbReference type="PROSITE" id="PS50089">
    <property type="entry name" value="ZF_RING_2"/>
    <property type="match status" value="1"/>
</dbReference>
<feature type="transmembrane region" description="Helical" evidence="8">
    <location>
        <begin position="517"/>
        <end position="543"/>
    </location>
</feature>
<evidence type="ECO:0000256" key="1">
    <source>
        <dbReference type="ARBA" id="ARBA00022723"/>
    </source>
</evidence>
<keyword evidence="8" id="KW-0812">Transmembrane</keyword>
<reference evidence="10" key="1">
    <citation type="submission" date="2021-09" db="EMBL/GenBank/DDBJ databases">
        <authorList>
            <consortium name="AG Swart"/>
            <person name="Singh M."/>
            <person name="Singh A."/>
            <person name="Seah K."/>
            <person name="Emmerich C."/>
        </authorList>
    </citation>
    <scope>NUCLEOTIDE SEQUENCE</scope>
    <source>
        <strain evidence="10">ATCC30299</strain>
    </source>
</reference>
<keyword evidence="4" id="KW-0862">Zinc</keyword>
<dbReference type="Proteomes" id="UP001162131">
    <property type="component" value="Unassembled WGS sequence"/>
</dbReference>
<keyword evidence="6" id="KW-0325">Glycoprotein</keyword>
<dbReference type="Pfam" id="PF13639">
    <property type="entry name" value="zf-RING_2"/>
    <property type="match status" value="1"/>
</dbReference>
<organism evidence="10 11">
    <name type="scientific">Blepharisma stoltei</name>
    <dbReference type="NCBI Taxonomy" id="1481888"/>
    <lineage>
        <taxon>Eukaryota</taxon>
        <taxon>Sar</taxon>
        <taxon>Alveolata</taxon>
        <taxon>Ciliophora</taxon>
        <taxon>Postciliodesmatophora</taxon>
        <taxon>Heterotrichea</taxon>
        <taxon>Heterotrichida</taxon>
        <taxon>Blepharismidae</taxon>
        <taxon>Blepharisma</taxon>
    </lineage>
</organism>
<keyword evidence="8" id="KW-1133">Transmembrane helix</keyword>
<evidence type="ECO:0000313" key="10">
    <source>
        <dbReference type="EMBL" id="CAG9333852.1"/>
    </source>
</evidence>
<dbReference type="EMBL" id="CAJZBQ010000057">
    <property type="protein sequence ID" value="CAG9333852.1"/>
    <property type="molecule type" value="Genomic_DNA"/>
</dbReference>
<proteinExistence type="predicted"/>
<keyword evidence="5" id="KW-1015">Disulfide bond</keyword>
<dbReference type="Gene3D" id="3.50.30.30">
    <property type="match status" value="1"/>
</dbReference>